<protein>
    <recommendedName>
        <fullName evidence="4">DUF2511 domain-containing protein</fullName>
    </recommendedName>
</protein>
<comment type="caution">
    <text evidence="2">The sequence shown here is derived from an EMBL/GenBank/DDBJ whole genome shotgun (WGS) entry which is preliminary data.</text>
</comment>
<dbReference type="Pfam" id="PF10709">
    <property type="entry name" value="DUF2511"/>
    <property type="match status" value="1"/>
</dbReference>
<keyword evidence="1" id="KW-1133">Transmembrane helix</keyword>
<evidence type="ECO:0000313" key="2">
    <source>
        <dbReference type="EMBL" id="PYY70851.1"/>
    </source>
</evidence>
<name>A0A2W0F1K8_PSEJE</name>
<dbReference type="OrthoDB" id="6519165at2"/>
<dbReference type="InterPro" id="IPR019648">
    <property type="entry name" value="YebY"/>
</dbReference>
<keyword evidence="1" id="KW-0812">Transmembrane</keyword>
<dbReference type="Proteomes" id="UP000247437">
    <property type="component" value="Unassembled WGS sequence"/>
</dbReference>
<organism evidence="2 3">
    <name type="scientific">Pseudomonas jessenii</name>
    <dbReference type="NCBI Taxonomy" id="77298"/>
    <lineage>
        <taxon>Bacteria</taxon>
        <taxon>Pseudomonadati</taxon>
        <taxon>Pseudomonadota</taxon>
        <taxon>Gammaproteobacteria</taxon>
        <taxon>Pseudomonadales</taxon>
        <taxon>Pseudomonadaceae</taxon>
        <taxon>Pseudomonas</taxon>
    </lineage>
</organism>
<reference evidence="2 3" key="1">
    <citation type="journal article" date="2018" name="Appl. Microbiol. Biotechnol.">
        <title>Characterization of the caprolactam degradation pathway in Pseudomonas jessenii using mass spectrometry-based proteomics.</title>
        <authorList>
            <person name="Otzen M."/>
            <person name="Palacio C."/>
            <person name="Janssen D.B."/>
        </authorList>
    </citation>
    <scope>NUCLEOTIDE SEQUENCE [LARGE SCALE GENOMIC DNA]</scope>
    <source>
        <strain evidence="2 3">GO3</strain>
    </source>
</reference>
<feature type="transmembrane region" description="Helical" evidence="1">
    <location>
        <begin position="65"/>
        <end position="84"/>
    </location>
</feature>
<evidence type="ECO:0000256" key="1">
    <source>
        <dbReference type="SAM" id="Phobius"/>
    </source>
</evidence>
<dbReference type="AlphaFoldDB" id="A0A2W0F1K8"/>
<sequence length="174" mass="19247">MLQTQWSGRHLGKENYVCRFGRTQDERETQMGLAASKERMHQISPSANACPHCGAKKKPLIPSKLVGLAATAGVIYWFTFHVLFPGMTASVTRAEYGEKWPLTISEGKLSCVDPSSVLLEFQGVTYAMNDSASSHAKQFGWTEVNRIWRNDPENKGSKVAMTPLIEKGLALCAK</sequence>
<proteinExistence type="predicted"/>
<evidence type="ECO:0000313" key="3">
    <source>
        <dbReference type="Proteomes" id="UP000247437"/>
    </source>
</evidence>
<dbReference type="EMBL" id="PDLL01000078">
    <property type="protein sequence ID" value="PYY70851.1"/>
    <property type="molecule type" value="Genomic_DNA"/>
</dbReference>
<gene>
    <name evidence="2" type="ORF">CRX42_09180</name>
</gene>
<evidence type="ECO:0008006" key="4">
    <source>
        <dbReference type="Google" id="ProtNLM"/>
    </source>
</evidence>
<accession>A0A2W0F1K8</accession>
<keyword evidence="1" id="KW-0472">Membrane</keyword>